<dbReference type="Pfam" id="PF11916">
    <property type="entry name" value="Vac14_Fig4_bd"/>
    <property type="match status" value="1"/>
</dbReference>
<evidence type="ECO:0000259" key="8">
    <source>
        <dbReference type="Pfam" id="PF11916"/>
    </source>
</evidence>
<dbReference type="EMBL" id="GBGD01000692">
    <property type="protein sequence ID" value="JAC88197.1"/>
    <property type="molecule type" value="mRNA"/>
</dbReference>
<evidence type="ECO:0000256" key="6">
    <source>
        <dbReference type="ARBA" id="ARBA00045654"/>
    </source>
</evidence>
<comment type="subunit">
    <text evidence="7">Forms pentamers. Component of the PI(3,5)P2 regulatory complex/PAS complex, at least composed of PIKFYVE, FIG4 and VAC14. VAC14 nucleates the assembly of the complex and serves as a scaffold by pentamerizing into a star-shaped structure, which can bind a single copy each of PIKFYVE and FIG4 and coordinates their activities. Interacts with NOS1.</text>
</comment>
<accession>A0A069DWW3</accession>
<comment type="function">
    <text evidence="6">Scaffold protein component of the PI(3,5)P2 regulatory complex which regulates both the synthesis and turnover of phosphatidylinositol 3,5-bisphosphate (PtdIns(3,5)P2). Pentamerizes into a star-shaped structure and nucleates the assembly of the complex. The pentamer binds a single copy each of PIKFYVE and FIG4 and coordinates both PIKfyve kinase activity and FIG4 phosphatase activity, being required to maintain normal levels of phosphatidylinositol 3-phosphate (PtdIns(3)P) and phosphatidylinositol 5-phosphate (PtdIns(5)P). Plays a role in the biogenesis of endosome carrier vesicles (ECV) / multivesicular bodies (MVB) transport intermediates from early endosomes.</text>
</comment>
<dbReference type="AlphaFoldDB" id="A0A069DWW3"/>
<dbReference type="PANTHER" id="PTHR16023:SF0">
    <property type="entry name" value="PROTEIN VAC14 HOMOLOG"/>
    <property type="match status" value="1"/>
</dbReference>
<evidence type="ECO:0000313" key="9">
    <source>
        <dbReference type="EMBL" id="JAC88197.1"/>
    </source>
</evidence>
<keyword evidence="4" id="KW-0677">Repeat</keyword>
<dbReference type="InterPro" id="IPR016024">
    <property type="entry name" value="ARM-type_fold"/>
</dbReference>
<comment type="similarity">
    <text evidence="2">Belongs to the VAC14 family.</text>
</comment>
<evidence type="ECO:0000256" key="7">
    <source>
        <dbReference type="ARBA" id="ARBA00047092"/>
    </source>
</evidence>
<dbReference type="SUPFAM" id="SSF48371">
    <property type="entry name" value="ARM repeat"/>
    <property type="match status" value="1"/>
</dbReference>
<dbReference type="InterPro" id="IPR021841">
    <property type="entry name" value="VAC14_Fig4p-bd"/>
</dbReference>
<comment type="subcellular location">
    <subcellularLocation>
        <location evidence="1">Endomembrane system</location>
    </subcellularLocation>
</comment>
<dbReference type="GO" id="GO:0070772">
    <property type="term" value="C:PAS complex"/>
    <property type="evidence" value="ECO:0007669"/>
    <property type="project" value="InterPro"/>
</dbReference>
<proteinExistence type="evidence at transcript level"/>
<protein>
    <recommendedName>
        <fullName evidence="3">Protein VAC14 homolog</fullName>
    </recommendedName>
</protein>
<evidence type="ECO:0000256" key="2">
    <source>
        <dbReference type="ARBA" id="ARBA00010225"/>
    </source>
</evidence>
<dbReference type="GO" id="GO:0010008">
    <property type="term" value="C:endosome membrane"/>
    <property type="evidence" value="ECO:0007669"/>
    <property type="project" value="TreeGrafter"/>
</dbReference>
<dbReference type="Gene3D" id="1.25.10.10">
    <property type="entry name" value="Leucine-rich Repeat Variant"/>
    <property type="match status" value="2"/>
</dbReference>
<dbReference type="Pfam" id="PF12755">
    <property type="entry name" value="Vac14_Fab1_bd"/>
    <property type="match status" value="1"/>
</dbReference>
<keyword evidence="5" id="KW-0472">Membrane</keyword>
<dbReference type="GO" id="GO:0006661">
    <property type="term" value="P:phosphatidylinositol biosynthetic process"/>
    <property type="evidence" value="ECO:0007669"/>
    <property type="project" value="InterPro"/>
</dbReference>
<evidence type="ECO:0000256" key="3">
    <source>
        <dbReference type="ARBA" id="ARBA00013840"/>
    </source>
</evidence>
<dbReference type="InterPro" id="IPR026825">
    <property type="entry name" value="Vac14"/>
</dbReference>
<organism evidence="9">
    <name type="scientific">Panstrongylus megistus</name>
    <dbReference type="NCBI Taxonomy" id="65343"/>
    <lineage>
        <taxon>Eukaryota</taxon>
        <taxon>Metazoa</taxon>
        <taxon>Ecdysozoa</taxon>
        <taxon>Arthropoda</taxon>
        <taxon>Hexapoda</taxon>
        <taxon>Insecta</taxon>
        <taxon>Pterygota</taxon>
        <taxon>Neoptera</taxon>
        <taxon>Paraneoptera</taxon>
        <taxon>Hemiptera</taxon>
        <taxon>Heteroptera</taxon>
        <taxon>Panheteroptera</taxon>
        <taxon>Cimicomorpha</taxon>
        <taxon>Reduviidae</taxon>
        <taxon>Triatominae</taxon>
        <taxon>Panstrongylus</taxon>
    </lineage>
</organism>
<feature type="domain" description="Vacuolar protein 14 C-terminal Fig4-binding" evidence="8">
    <location>
        <begin position="451"/>
        <end position="626"/>
    </location>
</feature>
<dbReference type="InterPro" id="IPR011989">
    <property type="entry name" value="ARM-like"/>
</dbReference>
<sequence length="695" mass="79526">MTDRDFAPLSVACVRALIDKQYDKRKAAASEIEKMVKEFVSVNNTLQIRKILKVLGLEFTMSQNPHYKKGGLMGLASVAIALGKDSSDYTEALIRPILTNFSDSDPRTRYFACEALYNVVKVARGAVLPYFSDIFTGLSKLAAENDHNVKSASEHLDRLMKDIVTENATFDLIGFMPLLRERLYSKNTFARQYIISWVSVLDAVPDIHLILFLPEILDGLFLMLSDPNVNNMCESVLSEFLRSINRDPSQVDFTQMINVLITHSQTTDETIQITALSWINDFIHLSGEKMLPYTSGILTAILPCLAFESESKKSIRDTAKSVNASLMELITSNLDEYENSEQTKDLDLSCMLDVIQKQLLHTSVHTKVASLKWIYHLHARIPKRVLSHVDSVFPALLHVLSDHSDEVVQHVLNVLAQIISPESQESTESKTRSPYFDKFLVSLLKLFRDDRQLLEDRGSFIIRQLCALMSAEDIYKRTADVLRGEEDVKFAHVMVDTLNTILLTSSELFHLRNQLKNKENETLFKCLYETWCHNPVATIALCLLTQNYAHVCELIVILQNYEVTVEFLAEIDRLVQLIESPIFIYLRLELVQVPYNFYLIQAMYGLLMLLPQSEAFHLLRHRLECIPKLHFFYHTRNGNNENVPLANKNISGNNYSVDFGQLVKHFVNLQDLHKQRKIIDRTEAMSLRTRLIDSI</sequence>
<evidence type="ECO:0000256" key="1">
    <source>
        <dbReference type="ARBA" id="ARBA00004308"/>
    </source>
</evidence>
<name>A0A069DWW3_9HEMI</name>
<evidence type="ECO:0000256" key="4">
    <source>
        <dbReference type="ARBA" id="ARBA00022737"/>
    </source>
</evidence>
<dbReference type="PANTHER" id="PTHR16023">
    <property type="entry name" value="TAX1 BINDING PROTEIN-RELATED"/>
    <property type="match status" value="1"/>
</dbReference>
<evidence type="ECO:0000256" key="5">
    <source>
        <dbReference type="ARBA" id="ARBA00023136"/>
    </source>
</evidence>
<reference evidence="9" key="1">
    <citation type="journal article" date="2015" name="J. Med. Entomol.">
        <title>A Deep Insight Into the Sialotranscriptome of the Chagas Disease Vector, Panstrongylus megistus (Hemiptera: Heteroptera).</title>
        <authorList>
            <person name="Ribeiro J.M."/>
            <person name="Schwarz A."/>
            <person name="Francischetti I.M."/>
        </authorList>
    </citation>
    <scope>NUCLEOTIDE SEQUENCE</scope>
    <source>
        <tissue evidence="9">Salivary glands</tissue>
    </source>
</reference>